<gene>
    <name evidence="4" type="ORF">GO755_00780</name>
</gene>
<name>A0A7K1S4L0_9BACT</name>
<feature type="compositionally biased region" description="Low complexity" evidence="1">
    <location>
        <begin position="54"/>
        <end position="70"/>
    </location>
</feature>
<comment type="caution">
    <text evidence="4">The sequence shown here is derived from an EMBL/GenBank/DDBJ whole genome shotgun (WGS) entry which is preliminary data.</text>
</comment>
<feature type="chain" id="PRO_5029727343" evidence="2">
    <location>
        <begin position="20"/>
        <end position="291"/>
    </location>
</feature>
<dbReference type="EMBL" id="WPIN01000001">
    <property type="protein sequence ID" value="MVM28546.1"/>
    <property type="molecule type" value="Genomic_DNA"/>
</dbReference>
<protein>
    <submittedName>
        <fullName evidence="4">Outer membrane beta-barrel protein</fullName>
    </submittedName>
</protein>
<evidence type="ECO:0000259" key="3">
    <source>
        <dbReference type="Pfam" id="PF13568"/>
    </source>
</evidence>
<dbReference type="Pfam" id="PF13568">
    <property type="entry name" value="OMP_b-brl_2"/>
    <property type="match status" value="1"/>
</dbReference>
<proteinExistence type="predicted"/>
<evidence type="ECO:0000313" key="5">
    <source>
        <dbReference type="Proteomes" id="UP000436006"/>
    </source>
</evidence>
<accession>A0A7K1S4L0</accession>
<reference evidence="4 5" key="1">
    <citation type="submission" date="2019-12" db="EMBL/GenBank/DDBJ databases">
        <title>Spirosoma sp. HMF4905 genome sequencing and assembly.</title>
        <authorList>
            <person name="Kang H."/>
            <person name="Cha I."/>
            <person name="Kim H."/>
            <person name="Joh K."/>
        </authorList>
    </citation>
    <scope>NUCLEOTIDE SEQUENCE [LARGE SCALE GENOMIC DNA]</scope>
    <source>
        <strain evidence="4 5">HMF4905</strain>
    </source>
</reference>
<keyword evidence="2" id="KW-0732">Signal</keyword>
<evidence type="ECO:0000256" key="2">
    <source>
        <dbReference type="SAM" id="SignalP"/>
    </source>
</evidence>
<evidence type="ECO:0000313" key="4">
    <source>
        <dbReference type="EMBL" id="MVM28546.1"/>
    </source>
</evidence>
<dbReference type="RefSeq" id="WP_157582665.1">
    <property type="nucleotide sequence ID" value="NZ_WPIN01000001.1"/>
</dbReference>
<dbReference type="InterPro" id="IPR011250">
    <property type="entry name" value="OMP/PagP_B-barrel"/>
</dbReference>
<sequence>MKTATALFALSLLPLSLLAQTKPAARKPATATHSATNRVAKAPVKKPATVPQYTAPQPTNTVNTAAPAAQPQPTTAYVAPAAQPAVISHQAPAPQRVPAKASQSHFRIGFRVGGNSSTIGGVDLSAVGEGVKLARVTGFHGGVIFNIGGPSFSVQPEILFTQYGVRLASGSDYLQLKYNTVEVPVLLKASFGQPNLRFFINAGPVAAYTLSGVVSVQQGGQSDSQKMDMTNDGRLSFGASGGAGVSLQAGPGAFQVEARYSYLFSSNDDGAKLTPQNAMLSIGYLIPLGGR</sequence>
<dbReference type="Proteomes" id="UP000436006">
    <property type="component" value="Unassembled WGS sequence"/>
</dbReference>
<feature type="signal peptide" evidence="2">
    <location>
        <begin position="1"/>
        <end position="19"/>
    </location>
</feature>
<evidence type="ECO:0000256" key="1">
    <source>
        <dbReference type="SAM" id="MobiDB-lite"/>
    </source>
</evidence>
<organism evidence="4 5">
    <name type="scientific">Spirosoma arboris</name>
    <dbReference type="NCBI Taxonomy" id="2682092"/>
    <lineage>
        <taxon>Bacteria</taxon>
        <taxon>Pseudomonadati</taxon>
        <taxon>Bacteroidota</taxon>
        <taxon>Cytophagia</taxon>
        <taxon>Cytophagales</taxon>
        <taxon>Cytophagaceae</taxon>
        <taxon>Spirosoma</taxon>
    </lineage>
</organism>
<feature type="region of interest" description="Disordered" evidence="1">
    <location>
        <begin position="49"/>
        <end position="70"/>
    </location>
</feature>
<keyword evidence="5" id="KW-1185">Reference proteome</keyword>
<dbReference type="AlphaFoldDB" id="A0A7K1S4L0"/>
<feature type="domain" description="Outer membrane protein beta-barrel" evidence="3">
    <location>
        <begin position="102"/>
        <end position="266"/>
    </location>
</feature>
<dbReference type="SUPFAM" id="SSF56925">
    <property type="entry name" value="OMPA-like"/>
    <property type="match status" value="1"/>
</dbReference>
<dbReference type="InterPro" id="IPR025665">
    <property type="entry name" value="Beta-barrel_OMP_2"/>
</dbReference>